<dbReference type="PROSITE" id="PS51202">
    <property type="entry name" value="RCK_C"/>
    <property type="match status" value="1"/>
</dbReference>
<dbReference type="RefSeq" id="WP_008517510.1">
    <property type="nucleotide sequence ID" value="NZ_ACJM01000012.1"/>
</dbReference>
<dbReference type="Pfam" id="PF02080">
    <property type="entry name" value="TrkA_C"/>
    <property type="match status" value="1"/>
</dbReference>
<dbReference type="Gene3D" id="1.10.287.70">
    <property type="match status" value="1"/>
</dbReference>
<dbReference type="InterPro" id="IPR050721">
    <property type="entry name" value="Trk_Ktr_HKT_K-transport"/>
</dbReference>
<dbReference type="Proteomes" id="UP000006443">
    <property type="component" value="Unassembled WGS sequence"/>
</dbReference>
<evidence type="ECO:0000313" key="5">
    <source>
        <dbReference type="EMBL" id="EEG76824.1"/>
    </source>
</evidence>
<organism evidence="5 6">
    <name type="scientific">Dethiobacter alkaliphilus AHT 1</name>
    <dbReference type="NCBI Taxonomy" id="555088"/>
    <lineage>
        <taxon>Bacteria</taxon>
        <taxon>Bacillati</taxon>
        <taxon>Bacillota</taxon>
        <taxon>Dethiobacteria</taxon>
        <taxon>Dethiobacterales</taxon>
        <taxon>Dethiobacteraceae</taxon>
        <taxon>Dethiobacter</taxon>
    </lineage>
</organism>
<dbReference type="PROSITE" id="PS51201">
    <property type="entry name" value="RCK_N"/>
    <property type="match status" value="1"/>
</dbReference>
<proteinExistence type="predicted"/>
<feature type="transmembrane region" description="Helical" evidence="2">
    <location>
        <begin position="62"/>
        <end position="87"/>
    </location>
</feature>
<dbReference type="PANTHER" id="PTHR43833">
    <property type="entry name" value="POTASSIUM CHANNEL PROTEIN 2-RELATED-RELATED"/>
    <property type="match status" value="1"/>
</dbReference>
<dbReference type="EMBL" id="ACJM01000012">
    <property type="protein sequence ID" value="EEG76824.1"/>
    <property type="molecule type" value="Genomic_DNA"/>
</dbReference>
<dbReference type="SUPFAM" id="SSF51735">
    <property type="entry name" value="NAD(P)-binding Rossmann-fold domains"/>
    <property type="match status" value="1"/>
</dbReference>
<feature type="transmembrane region" description="Helical" evidence="2">
    <location>
        <begin position="34"/>
        <end position="50"/>
    </location>
</feature>
<keyword evidence="2" id="KW-1133">Transmembrane helix</keyword>
<dbReference type="AlphaFoldDB" id="C0GIG3"/>
<dbReference type="GO" id="GO:0008324">
    <property type="term" value="F:monoatomic cation transmembrane transporter activity"/>
    <property type="evidence" value="ECO:0007669"/>
    <property type="project" value="InterPro"/>
</dbReference>
<dbReference type="InterPro" id="IPR036291">
    <property type="entry name" value="NAD(P)-bd_dom_sf"/>
</dbReference>
<evidence type="ECO:0000259" key="3">
    <source>
        <dbReference type="PROSITE" id="PS51201"/>
    </source>
</evidence>
<dbReference type="PANTHER" id="PTHR43833:SF9">
    <property type="entry name" value="POTASSIUM CHANNEL PROTEIN YUGO-RELATED"/>
    <property type="match status" value="1"/>
</dbReference>
<gene>
    <name evidence="5" type="ORF">DealDRAFT_2272</name>
</gene>
<evidence type="ECO:0000313" key="6">
    <source>
        <dbReference type="Proteomes" id="UP000006443"/>
    </source>
</evidence>
<dbReference type="eggNOG" id="COG1226">
    <property type="taxonomic scope" value="Bacteria"/>
</dbReference>
<dbReference type="InterPro" id="IPR013099">
    <property type="entry name" value="K_chnl_dom"/>
</dbReference>
<protein>
    <submittedName>
        <fullName evidence="5">TrkA-N domain protein</fullName>
    </submittedName>
</protein>
<dbReference type="InterPro" id="IPR003148">
    <property type="entry name" value="RCK_N"/>
</dbReference>
<keyword evidence="6" id="KW-1185">Reference proteome</keyword>
<keyword evidence="2" id="KW-0812">Transmembrane</keyword>
<dbReference type="Pfam" id="PF02254">
    <property type="entry name" value="TrkA_N"/>
    <property type="match status" value="1"/>
</dbReference>
<evidence type="ECO:0000256" key="1">
    <source>
        <dbReference type="ARBA" id="ARBA00004651"/>
    </source>
</evidence>
<dbReference type="InterPro" id="IPR006037">
    <property type="entry name" value="RCK_C"/>
</dbReference>
<feature type="domain" description="RCK C-terminal" evidence="4">
    <location>
        <begin position="247"/>
        <end position="333"/>
    </location>
</feature>
<keyword evidence="2" id="KW-0472">Membrane</keyword>
<feature type="domain" description="RCK N-terminal" evidence="3">
    <location>
        <begin position="108"/>
        <end position="224"/>
    </location>
</feature>
<reference evidence="5 6" key="1">
    <citation type="submission" date="2009-02" db="EMBL/GenBank/DDBJ databases">
        <title>Sequencing of the draft genome and assembly of Dethiobacter alkaliphilus AHT 1.</title>
        <authorList>
            <consortium name="US DOE Joint Genome Institute (JGI-PGF)"/>
            <person name="Lucas S."/>
            <person name="Copeland A."/>
            <person name="Lapidus A."/>
            <person name="Glavina del Rio T."/>
            <person name="Dalin E."/>
            <person name="Tice H."/>
            <person name="Bruce D."/>
            <person name="Goodwin L."/>
            <person name="Pitluck S."/>
            <person name="Larimer F."/>
            <person name="Land M.L."/>
            <person name="Hauser L."/>
            <person name="Muyzer G."/>
        </authorList>
    </citation>
    <scope>NUCLEOTIDE SEQUENCE [LARGE SCALE GENOMIC DNA]</scope>
    <source>
        <strain evidence="5 6">AHT 1</strain>
    </source>
</reference>
<dbReference type="OrthoDB" id="9785285at2"/>
<feature type="transmembrane region" description="Helical" evidence="2">
    <location>
        <begin position="7"/>
        <end position="28"/>
    </location>
</feature>
<comment type="caution">
    <text evidence="5">The sequence shown here is derived from an EMBL/GenBank/DDBJ whole genome shotgun (WGS) entry which is preliminary data.</text>
</comment>
<evidence type="ECO:0000259" key="4">
    <source>
        <dbReference type="PROSITE" id="PS51202"/>
    </source>
</evidence>
<evidence type="ECO:0000256" key="2">
    <source>
        <dbReference type="SAM" id="Phobius"/>
    </source>
</evidence>
<dbReference type="Pfam" id="PF07885">
    <property type="entry name" value="Ion_trans_2"/>
    <property type="match status" value="1"/>
</dbReference>
<accession>C0GIG3</accession>
<comment type="subcellular location">
    <subcellularLocation>
        <location evidence="1">Cell membrane</location>
        <topology evidence="1">Multi-pass membrane protein</topology>
    </subcellularLocation>
</comment>
<dbReference type="InterPro" id="IPR036721">
    <property type="entry name" value="RCK_C_sf"/>
</dbReference>
<dbReference type="SUPFAM" id="SSF116726">
    <property type="entry name" value="TrkA C-terminal domain-like"/>
    <property type="match status" value="1"/>
</dbReference>
<sequence length="333" mass="37035">MNQKTRQIILILMILTMLLVVGTTGYMVLEDLNFINALYMTVITLSTVGFREVVDLRPETQVFTIFIIFAGISTAAYAFTNLAAFLLEGEFSYVLRRRSMDKKIAKLKDHYILCGAGQTGSSVIARFQRSKVDFVVIEKNEEKVHDMVERGILAIHGDATTEDALDKARIRQAKGLISSLATDADNVFTVLTAREMKEDLYIVARAISKNAHVKLLRAGADNAVSPNELGGTRMASMLLRPVVVSFLDIITHMGDVVLDLEEVYITDKSDLADTTLEKAKIPELTGLNVLAIKKKDEEKLRLNPTSQEKIHAGDKLLVLGQEYQIDKLREMAG</sequence>
<dbReference type="Gene3D" id="3.30.70.1450">
    <property type="entry name" value="Regulator of K+ conductance, C-terminal domain"/>
    <property type="match status" value="1"/>
</dbReference>
<dbReference type="GO" id="GO:0005886">
    <property type="term" value="C:plasma membrane"/>
    <property type="evidence" value="ECO:0007669"/>
    <property type="project" value="UniProtKB-SubCell"/>
</dbReference>
<dbReference type="STRING" id="555088.DealDRAFT_2272"/>
<dbReference type="SUPFAM" id="SSF81324">
    <property type="entry name" value="Voltage-gated potassium channels"/>
    <property type="match status" value="1"/>
</dbReference>
<dbReference type="Gene3D" id="3.40.50.720">
    <property type="entry name" value="NAD(P)-binding Rossmann-like Domain"/>
    <property type="match status" value="1"/>
</dbReference>
<name>C0GIG3_DETAL</name>
<dbReference type="GO" id="GO:0006813">
    <property type="term" value="P:potassium ion transport"/>
    <property type="evidence" value="ECO:0007669"/>
    <property type="project" value="InterPro"/>
</dbReference>